<evidence type="ECO:0000313" key="2">
    <source>
        <dbReference type="Proteomes" id="UP000001982"/>
    </source>
</evidence>
<organism evidence="1 2">
    <name type="scientific">Shewanella denitrificans (strain OS217 / ATCC BAA-1090 / DSM 15013)</name>
    <dbReference type="NCBI Taxonomy" id="318161"/>
    <lineage>
        <taxon>Bacteria</taxon>
        <taxon>Pseudomonadati</taxon>
        <taxon>Pseudomonadota</taxon>
        <taxon>Gammaproteobacteria</taxon>
        <taxon>Alteromonadales</taxon>
        <taxon>Shewanellaceae</taxon>
        <taxon>Shewanella</taxon>
    </lineage>
</organism>
<proteinExistence type="predicted"/>
<protein>
    <submittedName>
        <fullName evidence="1">Uncharacterized protein</fullName>
    </submittedName>
</protein>
<dbReference type="Proteomes" id="UP000001982">
    <property type="component" value="Chromosome"/>
</dbReference>
<dbReference type="KEGG" id="sdn:Sden_0134"/>
<dbReference type="AlphaFoldDB" id="Q12SZ5"/>
<reference evidence="1 2" key="1">
    <citation type="submission" date="2006-03" db="EMBL/GenBank/DDBJ databases">
        <title>Complete sequence of Shewanella denitrificans OS217.</title>
        <authorList>
            <consortium name="US DOE Joint Genome Institute"/>
            <person name="Copeland A."/>
            <person name="Lucas S."/>
            <person name="Lapidus A."/>
            <person name="Barry K."/>
            <person name="Detter J.C."/>
            <person name="Glavina del Rio T."/>
            <person name="Hammon N."/>
            <person name="Israni S."/>
            <person name="Dalin E."/>
            <person name="Tice H."/>
            <person name="Pitluck S."/>
            <person name="Brettin T."/>
            <person name="Bruce D."/>
            <person name="Han C."/>
            <person name="Tapia R."/>
            <person name="Gilna P."/>
            <person name="Kiss H."/>
            <person name="Schmutz J."/>
            <person name="Larimer F."/>
            <person name="Land M."/>
            <person name="Hauser L."/>
            <person name="Kyrpides N."/>
            <person name="Lykidis A."/>
            <person name="Richardson P."/>
        </authorList>
    </citation>
    <scope>NUCLEOTIDE SEQUENCE [LARGE SCALE GENOMIC DNA]</scope>
    <source>
        <strain evidence="2">OS217 / ATCC BAA-1090 / DSM 15013</strain>
    </source>
</reference>
<accession>Q12SZ5</accession>
<evidence type="ECO:0000313" key="1">
    <source>
        <dbReference type="EMBL" id="ABE53431.1"/>
    </source>
</evidence>
<dbReference type="EMBL" id="CP000302">
    <property type="protein sequence ID" value="ABE53431.1"/>
    <property type="molecule type" value="Genomic_DNA"/>
</dbReference>
<sequence length="36" mass="4083">MGESGKNFDHRRGWVESRLFELEAVFAIDVAAFALL</sequence>
<dbReference type="HOGENOM" id="CLU_214989_0_0_6"/>
<gene>
    <name evidence="1" type="ordered locus">Sden_0134</name>
</gene>
<keyword evidence="2" id="KW-1185">Reference proteome</keyword>
<name>Q12SZ5_SHEDO</name>